<name>A0A7S2CAY1_9EUKA</name>
<gene>
    <name evidence="1" type="ORF">CBRE1094_LOCUS7575</name>
</gene>
<protein>
    <submittedName>
        <fullName evidence="1">Uncharacterized protein</fullName>
    </submittedName>
</protein>
<sequence length="153" mass="16748">MDKELSVSGGVDLNNDGVVAGDELVPLTMQWFKSLVDQLDGDMQVWTIYMNTHCAWCVDDLTPTVRSLQQAGVPFFGPTMRADGVYQLYLELPAHHYVEVDSVVYNESAAGRPARPWNEVAGARARAGFLVDNAQSVSRSVSQSVSQSVQLAQ</sequence>
<accession>A0A7S2CAY1</accession>
<organism evidence="1">
    <name type="scientific">Haptolina brevifila</name>
    <dbReference type="NCBI Taxonomy" id="156173"/>
    <lineage>
        <taxon>Eukaryota</taxon>
        <taxon>Haptista</taxon>
        <taxon>Haptophyta</taxon>
        <taxon>Prymnesiophyceae</taxon>
        <taxon>Prymnesiales</taxon>
        <taxon>Prymnesiaceae</taxon>
        <taxon>Haptolina</taxon>
    </lineage>
</organism>
<proteinExistence type="predicted"/>
<evidence type="ECO:0000313" key="1">
    <source>
        <dbReference type="EMBL" id="CAD9420719.1"/>
    </source>
</evidence>
<reference evidence="1" key="1">
    <citation type="submission" date="2021-01" db="EMBL/GenBank/DDBJ databases">
        <authorList>
            <person name="Corre E."/>
            <person name="Pelletier E."/>
            <person name="Niang G."/>
            <person name="Scheremetjew M."/>
            <person name="Finn R."/>
            <person name="Kale V."/>
            <person name="Holt S."/>
            <person name="Cochrane G."/>
            <person name="Meng A."/>
            <person name="Brown T."/>
            <person name="Cohen L."/>
        </authorList>
    </citation>
    <scope>NUCLEOTIDE SEQUENCE</scope>
    <source>
        <strain evidence="1">UTEX LB 985</strain>
    </source>
</reference>
<dbReference type="SUPFAM" id="SSF54593">
    <property type="entry name" value="Glyoxalase/Bleomycin resistance protein/Dihydroxybiphenyl dioxygenase"/>
    <property type="match status" value="1"/>
</dbReference>
<dbReference type="AlphaFoldDB" id="A0A7S2CAY1"/>
<dbReference type="InterPro" id="IPR029068">
    <property type="entry name" value="Glyas_Bleomycin-R_OHBP_Dase"/>
</dbReference>
<dbReference type="EMBL" id="HBGU01014051">
    <property type="protein sequence ID" value="CAD9420719.1"/>
    <property type="molecule type" value="Transcribed_RNA"/>
</dbReference>